<dbReference type="AlphaFoldDB" id="D2VYS1"/>
<evidence type="ECO:0000313" key="3">
    <source>
        <dbReference type="Proteomes" id="UP000006671"/>
    </source>
</evidence>
<gene>
    <name evidence="2" type="ORF">NAEGRDRAFT_53324</name>
</gene>
<feature type="compositionally biased region" description="Basic and acidic residues" evidence="1">
    <location>
        <begin position="96"/>
        <end position="106"/>
    </location>
</feature>
<dbReference type="EMBL" id="GG738912">
    <property type="protein sequence ID" value="EFC38004.1"/>
    <property type="molecule type" value="Genomic_DNA"/>
</dbReference>
<organism evidence="3">
    <name type="scientific">Naegleria gruberi</name>
    <name type="common">Amoeba</name>
    <dbReference type="NCBI Taxonomy" id="5762"/>
    <lineage>
        <taxon>Eukaryota</taxon>
        <taxon>Discoba</taxon>
        <taxon>Heterolobosea</taxon>
        <taxon>Tetramitia</taxon>
        <taxon>Eutetramitia</taxon>
        <taxon>Vahlkampfiidae</taxon>
        <taxon>Naegleria</taxon>
    </lineage>
</organism>
<feature type="region of interest" description="Disordered" evidence="1">
    <location>
        <begin position="118"/>
        <end position="148"/>
    </location>
</feature>
<dbReference type="Proteomes" id="UP000006671">
    <property type="component" value="Unassembled WGS sequence"/>
</dbReference>
<dbReference type="OrthoDB" id="2123952at2759"/>
<reference evidence="2 3" key="1">
    <citation type="journal article" date="2010" name="Cell">
        <title>The genome of Naegleria gruberi illuminates early eukaryotic versatility.</title>
        <authorList>
            <person name="Fritz-Laylin L.K."/>
            <person name="Prochnik S.E."/>
            <person name="Ginger M.L."/>
            <person name="Dacks J.B."/>
            <person name="Carpenter M.L."/>
            <person name="Field M.C."/>
            <person name="Kuo A."/>
            <person name="Paredez A."/>
            <person name="Chapman J."/>
            <person name="Pham J."/>
            <person name="Shu S."/>
            <person name="Neupane R."/>
            <person name="Cipriano M."/>
            <person name="Mancuso J."/>
            <person name="Tu H."/>
            <person name="Salamov A."/>
            <person name="Lindquist E."/>
            <person name="Shapiro H."/>
            <person name="Lucas S."/>
            <person name="Grigoriev I.V."/>
            <person name="Cande W.Z."/>
            <person name="Fulton C."/>
            <person name="Rokhsar D.S."/>
            <person name="Dawson S.C."/>
        </authorList>
    </citation>
    <scope>NUCLEOTIDE SEQUENCE [LARGE SCALE GENOMIC DNA]</scope>
    <source>
        <strain evidence="2 3">NEG-M</strain>
    </source>
</reference>
<evidence type="ECO:0000256" key="1">
    <source>
        <dbReference type="SAM" id="MobiDB-lite"/>
    </source>
</evidence>
<sequence length="514" mass="58128">MSEEWFLMGGNELDSLQFSPNLLAALGLNLWTTNNLGTGNELNMDEQQLVENNGNILDCQQPLESLLERPSDNSSPSSSEEQNKETNENVEAETSSDGRTKPSCDRCVSRGIPCEYRESKRKQKTEESSRKKTKPSPEESSHPSFFHKTPSLTKSNTIDFYFAVNWILTTVNKEELRKLILQDQDETNQEIKLEMEAFFYSAKSVVEQFLGRSEISNDSALNCRKKLALINKAPSLVVSSAYLNLAIVEIGNGNLQLSNYYMNSVKFYFTSKSEKERLEMTPEEQGLLKTLGVFEHMVVFHSDFDLAIRNIPKLYEFASGTFLPKYVSALFEQSITPQNCNEIIAVSESLFNQMVELCKTVIDIKKPANKKHYYDGLFFTRDIFYNGIQIGILIRATTGKELIEEASLKISHLTGNIFFSATSPILIPYFILAARVNLQIAKSIQSGTRENNQLGIGPDGNPKKIDYFEIVSKDLKALTLLNNRYKIVQLQNETLLRSMSEVVNASRNQPSNIE</sequence>
<feature type="region of interest" description="Disordered" evidence="1">
    <location>
        <begin position="67"/>
        <end position="106"/>
    </location>
</feature>
<proteinExistence type="predicted"/>
<name>D2VYS1_NAEGR</name>
<dbReference type="KEGG" id="ngr:NAEGRDRAFT_53324"/>
<dbReference type="RefSeq" id="XP_002670748.1">
    <property type="nucleotide sequence ID" value="XM_002670702.1"/>
</dbReference>
<dbReference type="GeneID" id="8857893"/>
<evidence type="ECO:0000313" key="2">
    <source>
        <dbReference type="EMBL" id="EFC38004.1"/>
    </source>
</evidence>
<protein>
    <submittedName>
        <fullName evidence="2">Predicted protein</fullName>
    </submittedName>
</protein>
<dbReference type="InParanoid" id="D2VYS1"/>
<dbReference type="VEuPathDB" id="AmoebaDB:NAEGRDRAFT_53324"/>
<feature type="compositionally biased region" description="Basic and acidic residues" evidence="1">
    <location>
        <begin position="124"/>
        <end position="141"/>
    </location>
</feature>
<accession>D2VYS1</accession>
<keyword evidence="3" id="KW-1185">Reference proteome</keyword>